<organism evidence="2 3">
    <name type="scientific">Pseudodesulfovibrio piezophilus (strain DSM 21447 / JCM 15486 / C1TLV30)</name>
    <name type="common">Desulfovibrio piezophilus</name>
    <dbReference type="NCBI Taxonomy" id="1322246"/>
    <lineage>
        <taxon>Bacteria</taxon>
        <taxon>Pseudomonadati</taxon>
        <taxon>Thermodesulfobacteriota</taxon>
        <taxon>Desulfovibrionia</taxon>
        <taxon>Desulfovibrionales</taxon>
        <taxon>Desulfovibrionaceae</taxon>
    </lineage>
</organism>
<evidence type="ECO:0000313" key="3">
    <source>
        <dbReference type="Proteomes" id="UP000011724"/>
    </source>
</evidence>
<evidence type="ECO:0000256" key="1">
    <source>
        <dbReference type="SAM" id="SignalP"/>
    </source>
</evidence>
<keyword evidence="3" id="KW-1185">Reference proteome</keyword>
<keyword evidence="1" id="KW-0732">Signal</keyword>
<feature type="signal peptide" evidence="1">
    <location>
        <begin position="1"/>
        <end position="28"/>
    </location>
</feature>
<dbReference type="Pfam" id="PF06037">
    <property type="entry name" value="DUF922"/>
    <property type="match status" value="1"/>
</dbReference>
<dbReference type="KEGG" id="dpi:BN4_10073"/>
<name>M1WUG8_PSEP2</name>
<evidence type="ECO:0008006" key="4">
    <source>
        <dbReference type="Google" id="ProtNLM"/>
    </source>
</evidence>
<sequence>MYTLRKGKNLQALFLGILILICSQPAFAEVILSEKTEYYPVHGTGKKAITQSLRKNSPHKKGQNYYPAYTQTDIKYQYTWGNRAGRCSVVKVKVFLTLTYVYPQLSLSQSSQTQTWWNEKVRKFEIHEKIHGNISKRAAHELDRKLRALKGINCSNAKQIITNRARFIIRQMKNSQAEYDRITRHGLEQHKYHGPK</sequence>
<reference evidence="3" key="2">
    <citation type="journal article" date="2013" name="Stand. Genomic Sci.">
        <title>Complete genome sequence of Desulfocapsa sulfexigens, a marine deltaproteobacterium specialized in disproportionating inorganic sulfur compounds.</title>
        <authorList>
            <person name="Finster K.W."/>
            <person name="Kjeldsen K.U."/>
            <person name="Kube M."/>
            <person name="Reinhardt R."/>
            <person name="Mussmann M."/>
            <person name="Amann R."/>
            <person name="Schreiber L."/>
        </authorList>
    </citation>
    <scope>NUCLEOTIDE SEQUENCE [LARGE SCALE GENOMIC DNA]</scope>
    <source>
        <strain evidence="3">DSM 10523 / SB164P1</strain>
    </source>
</reference>
<dbReference type="BioCyc" id="DPIE1322246:BN4_RS00400-MONOMER"/>
<dbReference type="EMBL" id="FO203427">
    <property type="protein sequence ID" value="CCH47313.1"/>
    <property type="molecule type" value="Genomic_DNA"/>
</dbReference>
<proteinExistence type="predicted"/>
<dbReference type="PATRIC" id="fig|879567.3.peg.78"/>
<reference evidence="2 3" key="1">
    <citation type="journal article" date="2013" name="PLoS ONE">
        <title>The first genomic and proteomic characterization of a deep-sea sulfate reducer: insights into the piezophilic lifestyle of Desulfovibrio piezophilus.</title>
        <authorList>
            <person name="Pradel N."/>
            <person name="Ji B."/>
            <person name="Gimenez G."/>
            <person name="Talla E."/>
            <person name="Lenoble P."/>
            <person name="Garel M."/>
            <person name="Tamburini C."/>
            <person name="Fourquet P."/>
            <person name="Lebrun R."/>
            <person name="Bertin P."/>
            <person name="Denis Y."/>
            <person name="Pophillat M."/>
            <person name="Barbe V."/>
            <person name="Ollivier B."/>
            <person name="Dolla A."/>
        </authorList>
    </citation>
    <scope>NUCLEOTIDE SEQUENCE [LARGE SCALE GENOMIC DNA]</scope>
    <source>
        <strain evidence="3">DSM 10523 / SB164P1</strain>
    </source>
</reference>
<accession>M1WUG8</accession>
<protein>
    <recommendedName>
        <fullName evidence="4">Secreted Zn-dependent protease</fullName>
    </recommendedName>
</protein>
<dbReference type="InterPro" id="IPR010321">
    <property type="entry name" value="DUF922"/>
</dbReference>
<dbReference type="HOGENOM" id="CLU_117131_0_0_7"/>
<feature type="chain" id="PRO_5004019746" description="Secreted Zn-dependent protease" evidence="1">
    <location>
        <begin position="29"/>
        <end position="196"/>
    </location>
</feature>
<gene>
    <name evidence="2" type="ordered locus">BN4_10073</name>
</gene>
<dbReference type="STRING" id="1322246.BN4_10073"/>
<dbReference type="Proteomes" id="UP000011724">
    <property type="component" value="Chromosome"/>
</dbReference>
<evidence type="ECO:0000313" key="2">
    <source>
        <dbReference type="EMBL" id="CCH47313.1"/>
    </source>
</evidence>
<dbReference type="eggNOG" id="COG5661">
    <property type="taxonomic scope" value="Bacteria"/>
</dbReference>
<dbReference type="AlphaFoldDB" id="M1WUG8"/>